<dbReference type="Gene3D" id="2.170.270.10">
    <property type="entry name" value="SET domain"/>
    <property type="match status" value="1"/>
</dbReference>
<dbReference type="RefSeq" id="XP_056686478.1">
    <property type="nucleotide sequence ID" value="XM_056830500.1"/>
</dbReference>
<dbReference type="PANTHER" id="PTHR13793">
    <property type="entry name" value="PHD FINGER PROTEINS"/>
    <property type="match status" value="1"/>
</dbReference>
<dbReference type="InterPro" id="IPR011011">
    <property type="entry name" value="Znf_FYVE_PHD"/>
</dbReference>
<dbReference type="CDD" id="cd20142">
    <property type="entry name" value="PWWP_AtATX1-like"/>
    <property type="match status" value="1"/>
</dbReference>
<dbReference type="PROSITE" id="PS50280">
    <property type="entry name" value="SET"/>
    <property type="match status" value="1"/>
</dbReference>
<feature type="domain" description="SET" evidence="12">
    <location>
        <begin position="812"/>
        <end position="930"/>
    </location>
</feature>
<proteinExistence type="predicted"/>
<dbReference type="SMART" id="SM00508">
    <property type="entry name" value="PostSET"/>
    <property type="match status" value="1"/>
</dbReference>
<organism evidence="16 17">
    <name type="scientific">Spinacia oleracea</name>
    <name type="common">Spinach</name>
    <dbReference type="NCBI Taxonomy" id="3562"/>
    <lineage>
        <taxon>Eukaryota</taxon>
        <taxon>Viridiplantae</taxon>
        <taxon>Streptophyta</taxon>
        <taxon>Embryophyta</taxon>
        <taxon>Tracheophyta</taxon>
        <taxon>Spermatophyta</taxon>
        <taxon>Magnoliopsida</taxon>
        <taxon>eudicotyledons</taxon>
        <taxon>Gunneridae</taxon>
        <taxon>Pentapetalae</taxon>
        <taxon>Caryophyllales</taxon>
        <taxon>Chenopodiaceae</taxon>
        <taxon>Chenopodioideae</taxon>
        <taxon>Anserineae</taxon>
        <taxon>Spinacia</taxon>
    </lineage>
</organism>
<dbReference type="AlphaFoldDB" id="A0A9R0J9C6"/>
<dbReference type="GO" id="GO:0032259">
    <property type="term" value="P:methylation"/>
    <property type="evidence" value="ECO:0007669"/>
    <property type="project" value="UniProtKB-KW"/>
</dbReference>
<evidence type="ECO:0000313" key="18">
    <source>
        <dbReference type="RefSeq" id="XP_021863849.1"/>
    </source>
</evidence>
<dbReference type="GO" id="GO:0008270">
    <property type="term" value="F:zinc ion binding"/>
    <property type="evidence" value="ECO:0007669"/>
    <property type="project" value="UniProtKB-KW"/>
</dbReference>
<name>A0A9R0J9C6_SPIOL</name>
<dbReference type="GeneID" id="110802705"/>
<dbReference type="GO" id="GO:0048188">
    <property type="term" value="C:Set1C/COMPASS complex"/>
    <property type="evidence" value="ECO:0007669"/>
    <property type="project" value="UniProtKB-ARBA"/>
</dbReference>
<dbReference type="InterPro" id="IPR003616">
    <property type="entry name" value="Post-SET_dom"/>
</dbReference>
<evidence type="ECO:0000313" key="17">
    <source>
        <dbReference type="RefSeq" id="XP_021863848.1"/>
    </source>
</evidence>
<reference evidence="16" key="1">
    <citation type="journal article" date="2021" name="Nat. Commun.">
        <title>Genomic analyses provide insights into spinach domestication and the genetic basis of agronomic traits.</title>
        <authorList>
            <person name="Cai X."/>
            <person name="Sun X."/>
            <person name="Xu C."/>
            <person name="Sun H."/>
            <person name="Wang X."/>
            <person name="Ge C."/>
            <person name="Zhang Z."/>
            <person name="Wang Q."/>
            <person name="Fei Z."/>
            <person name="Jiao C."/>
            <person name="Wang Q."/>
        </authorList>
    </citation>
    <scope>NUCLEOTIDE SEQUENCE [LARGE SCALE GENOMIC DNA]</scope>
    <source>
        <strain evidence="16">cv. Varoflay</strain>
    </source>
</reference>
<dbReference type="Pfam" id="PF13831">
    <property type="entry name" value="PHD_2"/>
    <property type="match status" value="1"/>
</dbReference>
<dbReference type="InterPro" id="IPR050701">
    <property type="entry name" value="Histone_Mod_Regulator"/>
</dbReference>
<dbReference type="Pfam" id="PF00855">
    <property type="entry name" value="PWWP"/>
    <property type="match status" value="1"/>
</dbReference>
<keyword evidence="1" id="KW-0489">Methyltransferase</keyword>
<sequence length="976" mass="110712">MAFPASQTLIQDNCHEQQQEQHQLQQLPDSHKLGSAEDIDNHHAGTPIKFLPLRHVYSATSPCVGASGSSNVVSKKVRARKLTLIDGCLDDHICHQLEEGEETREGNEQVKGEPLLDSSQVIRVYSRRVKKKTSMGSSLRFDHQVEKLDGEGEGIVVKAEPLEEEGFVGDVLVGFPNKKRRVGNSELVKLGVDSSVLCRLNGPRLRESRFQYNVNTSTSVVKKRKQNSSANHKNHSDWRAKKWFLLTFDGVDPMVFIGIKCQVYWPLDDVWYKGSISGYDAELNKHSIKYEDGDEEELILSQEQIKFHMSREEMQNLNLKGKEFTDDDDPDYSQLMGLAASVDESRDLEPGDIIWAKLTGHAMWPAVISDESLIGDRKGLNNCSGKRSIPVQFFGTHDFARIQVKQIVSFVKGLVSCFHLKCKSTRFLRSLREAKMYLNERKLPKGMVNMQQRVSMDVQAVESDEASMRDDDVLYSKGPFKLSSSKLLSERYPNLPSGYWPININWKDLDRCNVCHMDEEYENNLFLQCDKCRMMVHARCYGEESVDGRLWLCNLCRAGAPKSIPPCRLCPVVGGAMKPTTDGHWAHLACAIWIPETCLSDIKKMEPIDGLTRINKDRWKLVCSICHIPYGACIQCSNNTCYVAYHPLCARVSGYCVELEDEDRLHLISVDEDEEEQCIRLLSFCKKHKQPSNDRPIMDEANGKKSCQHSSYIPPSNESGCARCEPYDYSARRGRKEPEILAAKRSFLLNMPHLVGCYYVHESMARIAAEDNADSGSKSTSGIQNGSSNQEALPSILSMADKYRYMRETTRKRLAFGKSRIHGFGIFAKQPHKAGDMVIEYTGELVRPPVADRREHLIYNSLVGAGTYMFRIDDERVIDATRAGSIAHLINHSCEPNCYSRVISVSGDEHIIIFAKRDINLWEELTYDYRFLSIDEQLKCYCGSERCRGVVNDVEAEQQASKLYVPRSDLIDWRGE</sequence>
<keyword evidence="3" id="KW-0949">S-adenosyl-L-methionine</keyword>
<dbReference type="OrthoDB" id="308383at2759"/>
<dbReference type="RefSeq" id="XP_056686479.1">
    <property type="nucleotide sequence ID" value="XM_056830501.1"/>
</dbReference>
<dbReference type="CDD" id="cd20404">
    <property type="entry name" value="Tudor_Agenet_AtEML-like"/>
    <property type="match status" value="1"/>
</dbReference>
<evidence type="ECO:0000259" key="11">
    <source>
        <dbReference type="PROSITE" id="PS50016"/>
    </source>
</evidence>
<dbReference type="KEGG" id="soe:110802705"/>
<dbReference type="GO" id="GO:0008168">
    <property type="term" value="F:methyltransferase activity"/>
    <property type="evidence" value="ECO:0007669"/>
    <property type="project" value="UniProtKB-KW"/>
</dbReference>
<dbReference type="InterPro" id="IPR041956">
    <property type="entry name" value="ATX1/2_ePHD"/>
</dbReference>
<dbReference type="PROSITE" id="PS51805">
    <property type="entry name" value="EPHD"/>
    <property type="match status" value="1"/>
</dbReference>
<keyword evidence="4" id="KW-0479">Metal-binding</keyword>
<dbReference type="SUPFAM" id="SSF82199">
    <property type="entry name" value="SET domain"/>
    <property type="match status" value="1"/>
</dbReference>
<feature type="domain" description="PHD-type" evidence="15">
    <location>
        <begin position="564"/>
        <end position="689"/>
    </location>
</feature>
<dbReference type="InterPro" id="IPR001214">
    <property type="entry name" value="SET_dom"/>
</dbReference>
<evidence type="ECO:0000256" key="8">
    <source>
        <dbReference type="ARBA" id="ARBA00023242"/>
    </source>
</evidence>
<dbReference type="InterPro" id="IPR034732">
    <property type="entry name" value="EPHD"/>
</dbReference>
<feature type="domain" description="PHD-type" evidence="11">
    <location>
        <begin position="509"/>
        <end position="559"/>
    </location>
</feature>
<evidence type="ECO:0000256" key="4">
    <source>
        <dbReference type="ARBA" id="ARBA00022723"/>
    </source>
</evidence>
<dbReference type="PROSITE" id="PS01359">
    <property type="entry name" value="ZF_PHD_1"/>
    <property type="match status" value="1"/>
</dbReference>
<evidence type="ECO:0000259" key="13">
    <source>
        <dbReference type="PROSITE" id="PS50812"/>
    </source>
</evidence>
<dbReference type="Pfam" id="PF13832">
    <property type="entry name" value="zf-HC5HC2H_2"/>
    <property type="match status" value="1"/>
</dbReference>
<evidence type="ECO:0000256" key="6">
    <source>
        <dbReference type="ARBA" id="ARBA00022833"/>
    </source>
</evidence>
<dbReference type="FunFam" id="3.30.40.10:FF:000293">
    <property type="entry name" value="Histone-lysine N-methyltransferase"/>
    <property type="match status" value="1"/>
</dbReference>
<feature type="region of interest" description="Disordered" evidence="10">
    <location>
        <begin position="771"/>
        <end position="791"/>
    </location>
</feature>
<accession>A0A9R0J9C6</accession>
<dbReference type="CDD" id="cd15662">
    <property type="entry name" value="ePHD_ATX1_2_like"/>
    <property type="match status" value="1"/>
</dbReference>
<dbReference type="Proteomes" id="UP000813463">
    <property type="component" value="Chromosome 5"/>
</dbReference>
<dbReference type="RefSeq" id="XP_021863849.1">
    <property type="nucleotide sequence ID" value="XM_022008157.1"/>
</dbReference>
<dbReference type="InterPro" id="IPR001965">
    <property type="entry name" value="Znf_PHD"/>
</dbReference>
<evidence type="ECO:0000313" key="19">
    <source>
        <dbReference type="RefSeq" id="XP_056686478.1"/>
    </source>
</evidence>
<dbReference type="InterPro" id="IPR013083">
    <property type="entry name" value="Znf_RING/FYVE/PHD"/>
</dbReference>
<evidence type="ECO:0000256" key="9">
    <source>
        <dbReference type="PROSITE-ProRule" id="PRU00146"/>
    </source>
</evidence>
<feature type="compositionally biased region" description="Polar residues" evidence="10">
    <location>
        <begin position="774"/>
        <end position="791"/>
    </location>
</feature>
<keyword evidence="6" id="KW-0862">Zinc</keyword>
<evidence type="ECO:0000259" key="15">
    <source>
        <dbReference type="PROSITE" id="PS51805"/>
    </source>
</evidence>
<evidence type="ECO:0000256" key="2">
    <source>
        <dbReference type="ARBA" id="ARBA00022679"/>
    </source>
</evidence>
<evidence type="ECO:0000259" key="12">
    <source>
        <dbReference type="PROSITE" id="PS50280"/>
    </source>
</evidence>
<keyword evidence="8" id="KW-0539">Nucleus</keyword>
<dbReference type="GO" id="GO:0000785">
    <property type="term" value="C:chromatin"/>
    <property type="evidence" value="ECO:0000318"/>
    <property type="project" value="GO_Central"/>
</dbReference>
<dbReference type="SUPFAM" id="SSF57903">
    <property type="entry name" value="FYVE/PHD zinc finger"/>
    <property type="match status" value="1"/>
</dbReference>
<feature type="domain" description="Post-SET" evidence="14">
    <location>
        <begin position="936"/>
        <end position="952"/>
    </location>
</feature>
<keyword evidence="16" id="KW-1185">Reference proteome</keyword>
<reference evidence="17 18" key="2">
    <citation type="submission" date="2025-04" db="UniProtKB">
        <authorList>
            <consortium name="RefSeq"/>
        </authorList>
    </citation>
    <scope>IDENTIFICATION</scope>
    <source>
        <tissue evidence="19 20">Leaf</tissue>
    </source>
</reference>
<dbReference type="Gene3D" id="3.30.40.10">
    <property type="entry name" value="Zinc/RING finger domain, C3HC4 (zinc finger)"/>
    <property type="match status" value="2"/>
</dbReference>
<dbReference type="GO" id="GO:0006357">
    <property type="term" value="P:regulation of transcription by RNA polymerase II"/>
    <property type="evidence" value="ECO:0000318"/>
    <property type="project" value="GO_Central"/>
</dbReference>
<protein>
    <submittedName>
        <fullName evidence="19 20">Histone H3-lysine(4) N-trimethyltransferase ATX1</fullName>
    </submittedName>
    <submittedName>
        <fullName evidence="17 18">Histone-lysine N-methyltransferase ATX1-like</fullName>
    </submittedName>
</protein>
<evidence type="ECO:0000259" key="14">
    <source>
        <dbReference type="PROSITE" id="PS50868"/>
    </source>
</evidence>
<keyword evidence="5 9" id="KW-0863">Zinc-finger</keyword>
<dbReference type="SUPFAM" id="SSF63748">
    <property type="entry name" value="Tudor/PWWP/MBT"/>
    <property type="match status" value="2"/>
</dbReference>
<dbReference type="SMART" id="SM00293">
    <property type="entry name" value="PWWP"/>
    <property type="match status" value="1"/>
</dbReference>
<dbReference type="PROSITE" id="PS50868">
    <property type="entry name" value="POST_SET"/>
    <property type="match status" value="1"/>
</dbReference>
<gene>
    <name evidence="17 18 19 20" type="primary">LOC110802705</name>
</gene>
<keyword evidence="7" id="KW-0156">Chromatin regulator</keyword>
<evidence type="ECO:0000256" key="5">
    <source>
        <dbReference type="ARBA" id="ARBA00022771"/>
    </source>
</evidence>
<evidence type="ECO:0000256" key="1">
    <source>
        <dbReference type="ARBA" id="ARBA00022603"/>
    </source>
</evidence>
<dbReference type="InterPro" id="IPR000313">
    <property type="entry name" value="PWWP_dom"/>
</dbReference>
<dbReference type="PROSITE" id="PS50812">
    <property type="entry name" value="PWWP"/>
    <property type="match status" value="1"/>
</dbReference>
<dbReference type="SMART" id="SM00333">
    <property type="entry name" value="TUDOR"/>
    <property type="match status" value="1"/>
</dbReference>
<dbReference type="PROSITE" id="PS50016">
    <property type="entry name" value="ZF_PHD_2"/>
    <property type="match status" value="1"/>
</dbReference>
<dbReference type="GO" id="GO:0140993">
    <property type="term" value="F:histone modifying activity"/>
    <property type="evidence" value="ECO:0007669"/>
    <property type="project" value="UniProtKB-ARBA"/>
</dbReference>
<evidence type="ECO:0000256" key="10">
    <source>
        <dbReference type="SAM" id="MobiDB-lite"/>
    </source>
</evidence>
<dbReference type="Gene3D" id="2.30.30.140">
    <property type="match status" value="2"/>
</dbReference>
<dbReference type="PANTHER" id="PTHR13793:SF140">
    <property type="entry name" value="HISTONE-LYSINE N-METHYLTRANSFERASE ATX2"/>
    <property type="match status" value="1"/>
</dbReference>
<dbReference type="Pfam" id="PF00856">
    <property type="entry name" value="SET"/>
    <property type="match status" value="1"/>
</dbReference>
<keyword evidence="2" id="KW-0808">Transferase</keyword>
<feature type="domain" description="PWWP" evidence="13">
    <location>
        <begin position="350"/>
        <end position="413"/>
    </location>
</feature>
<evidence type="ECO:0000313" key="16">
    <source>
        <dbReference type="Proteomes" id="UP000813463"/>
    </source>
</evidence>
<dbReference type="InterPro" id="IPR019787">
    <property type="entry name" value="Znf_PHD-finger"/>
</dbReference>
<evidence type="ECO:0000256" key="7">
    <source>
        <dbReference type="ARBA" id="ARBA00022853"/>
    </source>
</evidence>
<dbReference type="SMART" id="SM00317">
    <property type="entry name" value="SET"/>
    <property type="match status" value="1"/>
</dbReference>
<dbReference type="RefSeq" id="XP_021863848.1">
    <property type="nucleotide sequence ID" value="XM_022008156.1"/>
</dbReference>
<dbReference type="InterPro" id="IPR019786">
    <property type="entry name" value="Zinc_finger_PHD-type_CS"/>
</dbReference>
<dbReference type="InterPro" id="IPR002999">
    <property type="entry name" value="Tudor"/>
</dbReference>
<dbReference type="CDD" id="cd10518">
    <property type="entry name" value="SET_SETD1-like"/>
    <property type="match status" value="1"/>
</dbReference>
<dbReference type="SMART" id="SM00249">
    <property type="entry name" value="PHD"/>
    <property type="match status" value="2"/>
</dbReference>
<evidence type="ECO:0000256" key="3">
    <source>
        <dbReference type="ARBA" id="ARBA00022691"/>
    </source>
</evidence>
<dbReference type="InterPro" id="IPR046341">
    <property type="entry name" value="SET_dom_sf"/>
</dbReference>
<evidence type="ECO:0000313" key="20">
    <source>
        <dbReference type="RefSeq" id="XP_056686479.1"/>
    </source>
</evidence>